<dbReference type="PANTHER" id="PTHR37984">
    <property type="entry name" value="PROTEIN CBG26694"/>
    <property type="match status" value="1"/>
</dbReference>
<reference evidence="2 3" key="1">
    <citation type="journal article" date="2014" name="Genome Biol. Evol.">
        <title>The genome of the myxosporean Thelohanellus kitauei shows adaptations to nutrient acquisition within its fish host.</title>
        <authorList>
            <person name="Yang Y."/>
            <person name="Xiong J."/>
            <person name="Zhou Z."/>
            <person name="Huo F."/>
            <person name="Miao W."/>
            <person name="Ran C."/>
            <person name="Liu Y."/>
            <person name="Zhang J."/>
            <person name="Feng J."/>
            <person name="Wang M."/>
            <person name="Wang M."/>
            <person name="Wang L."/>
            <person name="Yao B."/>
        </authorList>
    </citation>
    <scope>NUCLEOTIDE SEQUENCE [LARGE SCALE GENOMIC DNA]</scope>
    <source>
        <strain evidence="2">Wuqing</strain>
    </source>
</reference>
<name>A0A0C2MHH3_THEKT</name>
<dbReference type="Gene3D" id="3.30.420.10">
    <property type="entry name" value="Ribonuclease H-like superfamily/Ribonuclease H"/>
    <property type="match status" value="1"/>
</dbReference>
<dbReference type="PANTHER" id="PTHR37984:SF5">
    <property type="entry name" value="PROTEIN NYNRIN-LIKE"/>
    <property type="match status" value="1"/>
</dbReference>
<dbReference type="Proteomes" id="UP000031668">
    <property type="component" value="Unassembled WGS sequence"/>
</dbReference>
<protein>
    <recommendedName>
        <fullName evidence="1">Integrase catalytic domain-containing protein</fullName>
    </recommendedName>
</protein>
<accession>A0A0C2MHH3</accession>
<dbReference type="InterPro" id="IPR050951">
    <property type="entry name" value="Retrovirus_Pol_polyprotein"/>
</dbReference>
<organism evidence="2 3">
    <name type="scientific">Thelohanellus kitauei</name>
    <name type="common">Myxosporean</name>
    <dbReference type="NCBI Taxonomy" id="669202"/>
    <lineage>
        <taxon>Eukaryota</taxon>
        <taxon>Metazoa</taxon>
        <taxon>Cnidaria</taxon>
        <taxon>Myxozoa</taxon>
        <taxon>Myxosporea</taxon>
        <taxon>Bivalvulida</taxon>
        <taxon>Platysporina</taxon>
        <taxon>Myxobolidae</taxon>
        <taxon>Thelohanellus</taxon>
    </lineage>
</organism>
<dbReference type="SUPFAM" id="SSF53098">
    <property type="entry name" value="Ribonuclease H-like"/>
    <property type="match status" value="1"/>
</dbReference>
<dbReference type="InterPro" id="IPR012337">
    <property type="entry name" value="RNaseH-like_sf"/>
</dbReference>
<proteinExistence type="predicted"/>
<dbReference type="AlphaFoldDB" id="A0A0C2MHH3"/>
<feature type="domain" description="Integrase catalytic" evidence="1">
    <location>
        <begin position="1"/>
        <end position="126"/>
    </location>
</feature>
<dbReference type="OrthoDB" id="2186513at2759"/>
<evidence type="ECO:0000313" key="2">
    <source>
        <dbReference type="EMBL" id="KII66581.1"/>
    </source>
</evidence>
<evidence type="ECO:0000313" key="3">
    <source>
        <dbReference type="Proteomes" id="UP000031668"/>
    </source>
</evidence>
<comment type="caution">
    <text evidence="2">The sequence shown here is derived from an EMBL/GenBank/DDBJ whole genome shotgun (WGS) entry which is preliminary data.</text>
</comment>
<dbReference type="EMBL" id="JWZT01003512">
    <property type="protein sequence ID" value="KII66581.1"/>
    <property type="molecule type" value="Genomic_DNA"/>
</dbReference>
<gene>
    <name evidence="2" type="ORF">RF11_16045</name>
</gene>
<evidence type="ECO:0000259" key="1">
    <source>
        <dbReference type="PROSITE" id="PS50994"/>
    </source>
</evidence>
<sequence>MEIEPVNSPNSENVIRIFNSCFARYVVPKTIVSDNGTCFTSEDNRLFCKKKQQIKAIHTTPYHSRSNKAAERVIGTFMSRYSAEQNSCENSIDVSTNRTPSELFLGRKLNTMISNLQPCSRRSMHNAKVTQTLYNDRHSRYRDF</sequence>
<keyword evidence="3" id="KW-1185">Reference proteome</keyword>
<dbReference type="PROSITE" id="PS50994">
    <property type="entry name" value="INTEGRASE"/>
    <property type="match status" value="1"/>
</dbReference>
<dbReference type="InterPro" id="IPR036397">
    <property type="entry name" value="RNaseH_sf"/>
</dbReference>
<dbReference type="GO" id="GO:0015074">
    <property type="term" value="P:DNA integration"/>
    <property type="evidence" value="ECO:0007669"/>
    <property type="project" value="InterPro"/>
</dbReference>
<dbReference type="GO" id="GO:0003676">
    <property type="term" value="F:nucleic acid binding"/>
    <property type="evidence" value="ECO:0007669"/>
    <property type="project" value="InterPro"/>
</dbReference>
<dbReference type="InterPro" id="IPR001584">
    <property type="entry name" value="Integrase_cat-core"/>
</dbReference>